<dbReference type="STRING" id="926559.JoomaDRAFT_2894"/>
<accession>I3C8B2</accession>
<evidence type="ECO:0000313" key="2">
    <source>
        <dbReference type="EMBL" id="EIJ39855.1"/>
    </source>
</evidence>
<dbReference type="HOGENOM" id="CLU_3290943_0_0_10"/>
<feature type="transmembrane region" description="Helical" evidence="1">
    <location>
        <begin position="12"/>
        <end position="31"/>
    </location>
</feature>
<proteinExistence type="predicted"/>
<evidence type="ECO:0000256" key="1">
    <source>
        <dbReference type="SAM" id="Phobius"/>
    </source>
</evidence>
<protein>
    <submittedName>
        <fullName evidence="2">Uncharacterized protein</fullName>
    </submittedName>
</protein>
<name>I3C8B2_9FLAO</name>
<keyword evidence="1" id="KW-0472">Membrane</keyword>
<reference evidence="2 3" key="1">
    <citation type="submission" date="2012-02" db="EMBL/GenBank/DDBJ databases">
        <title>Improved High-Quality Draft genome of Joostella marina DSM 19592.</title>
        <authorList>
            <consortium name="US DOE Joint Genome Institute (JGI-PGF)"/>
            <person name="Lucas S."/>
            <person name="Copeland A."/>
            <person name="Lapidus A."/>
            <person name="Bruce D."/>
            <person name="Goodwin L."/>
            <person name="Pitluck S."/>
            <person name="Peters L."/>
            <person name="Chertkov O."/>
            <person name="Ovchinnikova G."/>
            <person name="Kyrpides N."/>
            <person name="Mavromatis K."/>
            <person name="Detter J.C."/>
            <person name="Han C."/>
            <person name="Land M."/>
            <person name="Hauser L."/>
            <person name="Markowitz V."/>
            <person name="Cheng J.-F."/>
            <person name="Hugenholtz P."/>
            <person name="Woyke T."/>
            <person name="Wu D."/>
            <person name="Tindall B."/>
            <person name="Brambilla E."/>
            <person name="Klenk H.-P."/>
            <person name="Eisen J.A."/>
        </authorList>
    </citation>
    <scope>NUCLEOTIDE SEQUENCE [LARGE SCALE GENOMIC DNA]</scope>
    <source>
        <strain evidence="2 3">DSM 19592</strain>
    </source>
</reference>
<keyword evidence="1" id="KW-1133">Transmembrane helix</keyword>
<gene>
    <name evidence="2" type="ORF">JoomaDRAFT_2894</name>
</gene>
<dbReference type="Proteomes" id="UP000004690">
    <property type="component" value="Unassembled WGS sequence"/>
</dbReference>
<keyword evidence="1" id="KW-0812">Transmembrane</keyword>
<dbReference type="AlphaFoldDB" id="I3C8B2"/>
<dbReference type="EMBL" id="JH651379">
    <property type="protein sequence ID" value="EIJ39855.1"/>
    <property type="molecule type" value="Genomic_DNA"/>
</dbReference>
<keyword evidence="3" id="KW-1185">Reference proteome</keyword>
<organism evidence="2 3">
    <name type="scientific">Galbibacter orientalis DSM 19592</name>
    <dbReference type="NCBI Taxonomy" id="926559"/>
    <lineage>
        <taxon>Bacteria</taxon>
        <taxon>Pseudomonadati</taxon>
        <taxon>Bacteroidota</taxon>
        <taxon>Flavobacteriia</taxon>
        <taxon>Flavobacteriales</taxon>
        <taxon>Flavobacteriaceae</taxon>
        <taxon>Galbibacter</taxon>
    </lineage>
</organism>
<evidence type="ECO:0000313" key="3">
    <source>
        <dbReference type="Proteomes" id="UP000004690"/>
    </source>
</evidence>
<sequence length="40" mass="4521">MTLKGKRINIATVIMCISTVVILVYIAGYFLGKTLYYVLH</sequence>